<dbReference type="PROSITE" id="PS51379">
    <property type="entry name" value="4FE4S_FER_2"/>
    <property type="match status" value="2"/>
</dbReference>
<evidence type="ECO:0000256" key="10">
    <source>
        <dbReference type="ARBA" id="ARBA00024313"/>
    </source>
</evidence>
<evidence type="ECO:0000256" key="2">
    <source>
        <dbReference type="ARBA" id="ARBA00010277"/>
    </source>
</evidence>
<evidence type="ECO:0000313" key="18">
    <source>
        <dbReference type="Proteomes" id="UP000261540"/>
    </source>
</evidence>
<feature type="transmembrane region" description="Helical" evidence="14">
    <location>
        <begin position="189"/>
        <end position="208"/>
    </location>
</feature>
<dbReference type="Proteomes" id="UP000261540">
    <property type="component" value="Unplaced"/>
</dbReference>
<feature type="transmembrane region" description="Helical" evidence="14">
    <location>
        <begin position="81"/>
        <end position="100"/>
    </location>
</feature>
<dbReference type="EC" id="7.1.1.2" evidence="3"/>
<evidence type="ECO:0000256" key="13">
    <source>
        <dbReference type="ARBA" id="ARBA00049551"/>
    </source>
</evidence>
<dbReference type="FunFam" id="3.30.70.3270:FF:000001">
    <property type="entry name" value="NADH-quinone oxidoreductase subunit I 1"/>
    <property type="match status" value="1"/>
</dbReference>
<evidence type="ECO:0000256" key="1">
    <source>
        <dbReference type="ARBA" id="ARBA00001966"/>
    </source>
</evidence>
<feature type="signal peptide" evidence="15">
    <location>
        <begin position="1"/>
        <end position="19"/>
    </location>
</feature>
<dbReference type="STRING" id="1676925.ENSPKIP00000036651"/>
<keyword evidence="14" id="KW-1133">Transmembrane helix</keyword>
<keyword evidence="15" id="KW-0732">Signal</keyword>
<keyword evidence="14" id="KW-0472">Membrane</keyword>
<dbReference type="GO" id="GO:0008137">
    <property type="term" value="F:NADH dehydrogenase (ubiquinone) activity"/>
    <property type="evidence" value="ECO:0007669"/>
    <property type="project" value="UniProtKB-EC"/>
</dbReference>
<feature type="domain" description="4Fe-4S ferredoxin-type" evidence="16">
    <location>
        <begin position="334"/>
        <end position="363"/>
    </location>
</feature>
<evidence type="ECO:0000256" key="11">
    <source>
        <dbReference type="ARBA" id="ARBA00030483"/>
    </source>
</evidence>
<dbReference type="GO" id="GO:0030133">
    <property type="term" value="C:transport vesicle"/>
    <property type="evidence" value="ECO:0007669"/>
    <property type="project" value="TreeGrafter"/>
</dbReference>
<comment type="similarity">
    <text evidence="2">Belongs to the complex I 23 kDa subunit family.</text>
</comment>
<evidence type="ECO:0000256" key="3">
    <source>
        <dbReference type="ARBA" id="ARBA00012944"/>
    </source>
</evidence>
<evidence type="ECO:0000256" key="9">
    <source>
        <dbReference type="ARBA" id="ARBA00023014"/>
    </source>
</evidence>
<dbReference type="GO" id="GO:0016020">
    <property type="term" value="C:membrane"/>
    <property type="evidence" value="ECO:0007669"/>
    <property type="project" value="InterPro"/>
</dbReference>
<dbReference type="PANTHER" id="PTHR15066:SF0">
    <property type="entry name" value="TRANSMEMBRANE PROTEIN 187"/>
    <property type="match status" value="1"/>
</dbReference>
<evidence type="ECO:0000256" key="4">
    <source>
        <dbReference type="ARBA" id="ARBA00013839"/>
    </source>
</evidence>
<comment type="cofactor">
    <cofactor evidence="1">
        <name>[4Fe-4S] cluster</name>
        <dbReference type="ChEBI" id="CHEBI:49883"/>
    </cofactor>
</comment>
<keyword evidence="8" id="KW-0408">Iron</keyword>
<comment type="catalytic activity">
    <reaction evidence="13">
        <text>a ubiquinone + NADH + 5 H(+)(in) = a ubiquinol + NAD(+) + 4 H(+)(out)</text>
        <dbReference type="Rhea" id="RHEA:29091"/>
        <dbReference type="Rhea" id="RHEA-COMP:9565"/>
        <dbReference type="Rhea" id="RHEA-COMP:9566"/>
        <dbReference type="ChEBI" id="CHEBI:15378"/>
        <dbReference type="ChEBI" id="CHEBI:16389"/>
        <dbReference type="ChEBI" id="CHEBI:17976"/>
        <dbReference type="ChEBI" id="CHEBI:57540"/>
        <dbReference type="ChEBI" id="CHEBI:57945"/>
        <dbReference type="EC" id="7.1.1.2"/>
    </reaction>
</comment>
<dbReference type="GeneTree" id="ENSGT00390000003049"/>
<evidence type="ECO:0000313" key="17">
    <source>
        <dbReference type="Ensembl" id="ENSPKIP00000036651.1"/>
    </source>
</evidence>
<dbReference type="Ensembl" id="ENSPKIT00000017601.1">
    <property type="protein sequence ID" value="ENSPKIP00000036651.1"/>
    <property type="gene ID" value="ENSPKIG00000015131.1"/>
</dbReference>
<evidence type="ECO:0000256" key="7">
    <source>
        <dbReference type="ARBA" id="ARBA00022967"/>
    </source>
</evidence>
<feature type="transmembrane region" description="Helical" evidence="14">
    <location>
        <begin position="46"/>
        <end position="69"/>
    </location>
</feature>
<keyword evidence="7" id="KW-1278">Translocase</keyword>
<evidence type="ECO:0000256" key="12">
    <source>
        <dbReference type="ARBA" id="ARBA00031551"/>
    </source>
</evidence>
<feature type="transmembrane region" description="Helical" evidence="14">
    <location>
        <begin position="112"/>
        <end position="132"/>
    </location>
</feature>
<feature type="chain" id="PRO_5017440103" description="NADH dehydrogenase [ubiquinone] iron-sulfur protein 8, mitochondrial" evidence="15">
    <location>
        <begin position="20"/>
        <end position="442"/>
    </location>
</feature>
<evidence type="ECO:0000259" key="16">
    <source>
        <dbReference type="PROSITE" id="PS51379"/>
    </source>
</evidence>
<dbReference type="AlphaFoldDB" id="A0A3B3T2U5"/>
<evidence type="ECO:0000256" key="6">
    <source>
        <dbReference type="ARBA" id="ARBA00022723"/>
    </source>
</evidence>
<dbReference type="PANTHER" id="PTHR15066">
    <property type="entry name" value="TRANSMEMBRANE PROTEIN 187"/>
    <property type="match status" value="1"/>
</dbReference>
<dbReference type="GO" id="GO:0046872">
    <property type="term" value="F:metal ion binding"/>
    <property type="evidence" value="ECO:0007669"/>
    <property type="project" value="UniProtKB-KW"/>
</dbReference>
<organism evidence="17 18">
    <name type="scientific">Paramormyrops kingsleyae</name>
    <dbReference type="NCBI Taxonomy" id="1676925"/>
    <lineage>
        <taxon>Eukaryota</taxon>
        <taxon>Metazoa</taxon>
        <taxon>Chordata</taxon>
        <taxon>Craniata</taxon>
        <taxon>Vertebrata</taxon>
        <taxon>Euteleostomi</taxon>
        <taxon>Actinopterygii</taxon>
        <taxon>Neopterygii</taxon>
        <taxon>Teleostei</taxon>
        <taxon>Osteoglossocephala</taxon>
        <taxon>Osteoglossomorpha</taxon>
        <taxon>Osteoglossiformes</taxon>
        <taxon>Mormyridae</taxon>
        <taxon>Paramormyrops</taxon>
    </lineage>
</organism>
<evidence type="ECO:0000256" key="5">
    <source>
        <dbReference type="ARBA" id="ARBA00022485"/>
    </source>
</evidence>
<evidence type="ECO:0000256" key="15">
    <source>
        <dbReference type="SAM" id="SignalP"/>
    </source>
</evidence>
<dbReference type="SUPFAM" id="SSF54862">
    <property type="entry name" value="4Fe-4S ferredoxins"/>
    <property type="match status" value="1"/>
</dbReference>
<evidence type="ECO:0000256" key="8">
    <source>
        <dbReference type="ARBA" id="ARBA00023004"/>
    </source>
</evidence>
<comment type="function">
    <text evidence="10">Core subunit of the mitochondrial membrane respiratory chain NADH dehydrogenase (Complex I) which catalyzes electron transfer from NADH through the respiratory chain, using ubiquinone as an electron acceptor. Essential for the catalytic activity and assembly of complex I.</text>
</comment>
<dbReference type="InterPro" id="IPR010226">
    <property type="entry name" value="NADH_quinone_OxRdtase_chainI"/>
</dbReference>
<keyword evidence="18" id="KW-1185">Reference proteome</keyword>
<keyword evidence="5" id="KW-0004">4Fe-4S</keyword>
<dbReference type="HAMAP" id="MF_01351">
    <property type="entry name" value="NDH1_NuoI"/>
    <property type="match status" value="1"/>
</dbReference>
<dbReference type="NCBIfam" id="TIGR01971">
    <property type="entry name" value="NuoI"/>
    <property type="match status" value="1"/>
</dbReference>
<dbReference type="InterPro" id="IPR017900">
    <property type="entry name" value="4Fe4S_Fe_S_CS"/>
</dbReference>
<keyword evidence="14" id="KW-0812">Transmembrane</keyword>
<keyword evidence="6" id="KW-0479">Metal-binding</keyword>
<dbReference type="GO" id="GO:0016651">
    <property type="term" value="F:oxidoreductase activity, acting on NAD(P)H"/>
    <property type="evidence" value="ECO:0007669"/>
    <property type="project" value="InterPro"/>
</dbReference>
<protein>
    <recommendedName>
        <fullName evidence="4">NADH dehydrogenase [ubiquinone] iron-sulfur protein 8, mitochondrial</fullName>
        <ecNumber evidence="3">7.1.1.2</ecNumber>
    </recommendedName>
    <alternativeName>
        <fullName evidence="11">Complex I-23kD</fullName>
    </alternativeName>
    <alternativeName>
        <fullName evidence="12">NADH-ubiquinone oxidoreductase 23 kDa subunit</fullName>
    </alternativeName>
</protein>
<keyword evidence="9" id="KW-0411">Iron-sulfur</keyword>
<dbReference type="Pfam" id="PF15100">
    <property type="entry name" value="TMEM187"/>
    <property type="match status" value="1"/>
</dbReference>
<reference evidence="17" key="2">
    <citation type="submission" date="2025-09" db="UniProtKB">
        <authorList>
            <consortium name="Ensembl"/>
        </authorList>
    </citation>
    <scope>IDENTIFICATION</scope>
</reference>
<name>A0A3B3T2U5_9TELE</name>
<dbReference type="PROSITE" id="PS51257">
    <property type="entry name" value="PROKAR_LIPOPROTEIN"/>
    <property type="match status" value="1"/>
</dbReference>
<dbReference type="Gene3D" id="3.30.70.3270">
    <property type="match status" value="1"/>
</dbReference>
<sequence>MRTALRHVFTSFCLCLAVAACGVFDSVLVDVTYDHYAERRVERLPAFLAMPLNSLVNLGYIIMGMYWLLRRTTREESGKSAYIKDVFALMAIAYGPMQWVRLATLNRLAAVLDQWVTLPIFAWVSVWCRFITHGWRGRYTLTVVLCSLASYALALLHDHGFEAALACHVALAAVRGFELQRMHGDTASLRYLILALLSCCGFVVLKLLDLPLSRFLAFRYFTGHFWSKTQAVMSSALRLLYSISRPGNFSACSTVVRPFSVSVPKGGYKYVNAQELPTDMKSITDRAAQTLLWTELFRGLGMTMSYLFREPATINYPFEKGPLSPRFRGEHALRRYPSGEERCIACKLCEAICPAQAITIEAEPRADGSRRTTRYDIDMTKCIYCGFCQEACPVDAIVEGPNFEFSTETHEELLYNKEKLLNNGDKWEAEIAANIQADYLYR</sequence>
<dbReference type="NCBIfam" id="NF004538">
    <property type="entry name" value="PRK05888.1-4"/>
    <property type="match status" value="1"/>
</dbReference>
<dbReference type="InterPro" id="IPR017896">
    <property type="entry name" value="4Fe4S_Fe-S-bd"/>
</dbReference>
<evidence type="ECO:0000256" key="14">
    <source>
        <dbReference type="SAM" id="Phobius"/>
    </source>
</evidence>
<proteinExistence type="inferred from homology"/>
<dbReference type="NCBIfam" id="NF004539">
    <property type="entry name" value="PRK05888.1-5"/>
    <property type="match status" value="1"/>
</dbReference>
<dbReference type="GO" id="GO:0051539">
    <property type="term" value="F:4 iron, 4 sulfur cluster binding"/>
    <property type="evidence" value="ECO:0007669"/>
    <property type="project" value="UniProtKB-KW"/>
</dbReference>
<dbReference type="GO" id="GO:0005739">
    <property type="term" value="C:mitochondrion"/>
    <property type="evidence" value="ECO:0007669"/>
    <property type="project" value="UniProtKB-ARBA"/>
</dbReference>
<feature type="domain" description="4Fe-4S ferredoxin-type" evidence="16">
    <location>
        <begin position="373"/>
        <end position="402"/>
    </location>
</feature>
<reference evidence="17" key="1">
    <citation type="submission" date="2025-08" db="UniProtKB">
        <authorList>
            <consortium name="Ensembl"/>
        </authorList>
    </citation>
    <scope>IDENTIFICATION</scope>
</reference>
<accession>A0A3B3T2U5</accession>
<dbReference type="InterPro" id="IPR028066">
    <property type="entry name" value="TMEM187"/>
</dbReference>
<dbReference type="Pfam" id="PF12838">
    <property type="entry name" value="Fer4_7"/>
    <property type="match status" value="1"/>
</dbReference>
<dbReference type="PROSITE" id="PS00198">
    <property type="entry name" value="4FE4S_FER_1"/>
    <property type="match status" value="1"/>
</dbReference>